<feature type="domain" description="Calcineurin-like phosphoesterase" evidence="1">
    <location>
        <begin position="1"/>
        <end position="213"/>
    </location>
</feature>
<dbReference type="InterPro" id="IPR029052">
    <property type="entry name" value="Metallo-depent_PP-like"/>
</dbReference>
<dbReference type="Proteomes" id="UP001595969">
    <property type="component" value="Unassembled WGS sequence"/>
</dbReference>
<reference evidence="3" key="1">
    <citation type="journal article" date="2019" name="Int. J. Syst. Evol. Microbiol.">
        <title>The Global Catalogue of Microorganisms (GCM) 10K type strain sequencing project: providing services to taxonomists for standard genome sequencing and annotation.</title>
        <authorList>
            <consortium name="The Broad Institute Genomics Platform"/>
            <consortium name="The Broad Institute Genome Sequencing Center for Infectious Disease"/>
            <person name="Wu L."/>
            <person name="Ma J."/>
        </authorList>
    </citation>
    <scope>NUCLEOTIDE SEQUENCE [LARGE SCALE GENOMIC DNA]</scope>
    <source>
        <strain evidence="3">CGMCC 1.19032</strain>
    </source>
</reference>
<keyword evidence="3" id="KW-1185">Reference proteome</keyword>
<gene>
    <name evidence="2" type="ORF">ACFO5I_08050</name>
</gene>
<accession>A0ABV9MWH8</accession>
<evidence type="ECO:0000313" key="3">
    <source>
        <dbReference type="Proteomes" id="UP001595969"/>
    </source>
</evidence>
<dbReference type="InterPro" id="IPR004843">
    <property type="entry name" value="Calcineurin-like_PHP"/>
</dbReference>
<dbReference type="EMBL" id="JBHSGS010000044">
    <property type="protein sequence ID" value="MFC4719685.1"/>
    <property type="molecule type" value="Genomic_DNA"/>
</dbReference>
<sequence length="261" mass="29311">MRTLVVGDLHLLGSIILPLVEEKAKQEKVERIVLLGDYFDQWGQTANVNLYKEELNFLKVWVQAQRSKKIEVICLLGNHDVPYLTGNLSYYSMQDAAMIQEIKATLLLLGVQIAAKVDEFLISHAGFLADEKPKEWYFTAVDSSHLAELNQLEKMVGKARGGSNEIGSVFWADYHFELAPFYNRNYPKQIVGHTPVTKITRNKAAGYLFGVDTFSLTSDYYPIGNGALLLLEDGQVKGIATKFSTILLNKNLANTLFCLED</sequence>
<dbReference type="Gene3D" id="3.60.21.10">
    <property type="match status" value="1"/>
</dbReference>
<dbReference type="CDD" id="cd00838">
    <property type="entry name" value="MPP_superfamily"/>
    <property type="match status" value="1"/>
</dbReference>
<organism evidence="2 3">
    <name type="scientific">Enterococcus lemanii</name>
    <dbReference type="NCBI Taxonomy" id="1159752"/>
    <lineage>
        <taxon>Bacteria</taxon>
        <taxon>Bacillati</taxon>
        <taxon>Bacillota</taxon>
        <taxon>Bacilli</taxon>
        <taxon>Lactobacillales</taxon>
        <taxon>Enterococcaceae</taxon>
        <taxon>Enterococcus</taxon>
    </lineage>
</organism>
<name>A0ABV9MWH8_9ENTE</name>
<dbReference type="SUPFAM" id="SSF56300">
    <property type="entry name" value="Metallo-dependent phosphatases"/>
    <property type="match status" value="1"/>
</dbReference>
<proteinExistence type="predicted"/>
<evidence type="ECO:0000259" key="1">
    <source>
        <dbReference type="Pfam" id="PF00149"/>
    </source>
</evidence>
<evidence type="ECO:0000313" key="2">
    <source>
        <dbReference type="EMBL" id="MFC4719685.1"/>
    </source>
</evidence>
<comment type="caution">
    <text evidence="2">The sequence shown here is derived from an EMBL/GenBank/DDBJ whole genome shotgun (WGS) entry which is preliminary data.</text>
</comment>
<dbReference type="RefSeq" id="WP_204654867.1">
    <property type="nucleotide sequence ID" value="NZ_JAFBFD010000042.1"/>
</dbReference>
<dbReference type="Pfam" id="PF00149">
    <property type="entry name" value="Metallophos"/>
    <property type="match status" value="1"/>
</dbReference>
<protein>
    <submittedName>
        <fullName evidence="2">Metallophosphoesterase family protein</fullName>
    </submittedName>
</protein>